<dbReference type="CDD" id="cd05918">
    <property type="entry name" value="A_NRPS_SidN3_like"/>
    <property type="match status" value="4"/>
</dbReference>
<dbReference type="PROSITE" id="PS50075">
    <property type="entry name" value="CARRIER"/>
    <property type="match status" value="4"/>
</dbReference>
<dbReference type="Gene3D" id="3.40.50.12780">
    <property type="entry name" value="N-terminal domain of ligase-like"/>
    <property type="match status" value="5"/>
</dbReference>
<dbReference type="GO" id="GO:0016874">
    <property type="term" value="F:ligase activity"/>
    <property type="evidence" value="ECO:0007669"/>
    <property type="project" value="UniProtKB-KW"/>
</dbReference>
<dbReference type="PANTHER" id="PTHR45398:SF1">
    <property type="entry name" value="ENZYME, PUTATIVE (JCVI)-RELATED"/>
    <property type="match status" value="1"/>
</dbReference>
<dbReference type="SUPFAM" id="SSF56801">
    <property type="entry name" value="Acetyl-CoA synthetase-like"/>
    <property type="match status" value="5"/>
</dbReference>
<evidence type="ECO:0000256" key="3">
    <source>
        <dbReference type="ARBA" id="ARBA00022598"/>
    </source>
</evidence>
<dbReference type="Proteomes" id="UP000443090">
    <property type="component" value="Unassembled WGS sequence"/>
</dbReference>
<dbReference type="CDD" id="cd19542">
    <property type="entry name" value="CT_NRPS-like"/>
    <property type="match status" value="2"/>
</dbReference>
<dbReference type="FunFam" id="3.30.559.10:FF:000017">
    <property type="entry name" value="Nonribosomal peptide synthase Pes1"/>
    <property type="match status" value="1"/>
</dbReference>
<gene>
    <name evidence="6" type="primary">easA_0</name>
    <name evidence="6" type="ORF">LOCC1_G006266</name>
</gene>
<dbReference type="GO" id="GO:0019748">
    <property type="term" value="P:secondary metabolic process"/>
    <property type="evidence" value="ECO:0007669"/>
    <property type="project" value="UniProtKB-ARBA"/>
</dbReference>
<dbReference type="SUPFAM" id="SSF47336">
    <property type="entry name" value="ACP-like"/>
    <property type="match status" value="4"/>
</dbReference>
<dbReference type="PROSITE" id="PS00455">
    <property type="entry name" value="AMP_BINDING"/>
    <property type="match status" value="3"/>
</dbReference>
<dbReference type="InterPro" id="IPR023213">
    <property type="entry name" value="CAT-like_dom_sf"/>
</dbReference>
<dbReference type="Pfam" id="PF00550">
    <property type="entry name" value="PP-binding"/>
    <property type="match status" value="4"/>
</dbReference>
<evidence type="ECO:0000256" key="1">
    <source>
        <dbReference type="ARBA" id="ARBA00022450"/>
    </source>
</evidence>
<dbReference type="InterPro" id="IPR009081">
    <property type="entry name" value="PP-bd_ACP"/>
</dbReference>
<dbReference type="InterPro" id="IPR045851">
    <property type="entry name" value="AMP-bd_C_sf"/>
</dbReference>
<dbReference type="OrthoDB" id="416786at2759"/>
<keyword evidence="3" id="KW-0436">Ligase</keyword>
<dbReference type="Gene3D" id="3.30.559.10">
    <property type="entry name" value="Chloramphenicol acetyltransferase-like domain"/>
    <property type="match status" value="6"/>
</dbReference>
<comment type="caution">
    <text evidence="6">The sequence shown here is derived from an EMBL/GenBank/DDBJ whole genome shotgun (WGS) entry which is preliminary data.</text>
</comment>
<accession>A0A8H8RZT2</accession>
<dbReference type="Gene3D" id="3.30.559.30">
    <property type="entry name" value="Nonribosomal peptide synthetase, condensation domain"/>
    <property type="match status" value="7"/>
</dbReference>
<dbReference type="Gene3D" id="3.30.300.30">
    <property type="match status" value="4"/>
</dbReference>
<dbReference type="InterPro" id="IPR010071">
    <property type="entry name" value="AA_adenyl_dom"/>
</dbReference>
<evidence type="ECO:0000313" key="7">
    <source>
        <dbReference type="Proteomes" id="UP000443090"/>
    </source>
</evidence>
<feature type="domain" description="Carrier" evidence="5">
    <location>
        <begin position="4937"/>
        <end position="5011"/>
    </location>
</feature>
<keyword evidence="2" id="KW-0597">Phosphoprotein</keyword>
<dbReference type="FunFam" id="3.40.50.980:FF:000001">
    <property type="entry name" value="Non-ribosomal peptide synthetase"/>
    <property type="match status" value="2"/>
</dbReference>
<dbReference type="InterPro" id="IPR020845">
    <property type="entry name" value="AMP-binding_CS"/>
</dbReference>
<keyword evidence="7" id="KW-1185">Reference proteome</keyword>
<organism evidence="6 7">
    <name type="scientific">Lachnellula occidentalis</name>
    <dbReference type="NCBI Taxonomy" id="215460"/>
    <lineage>
        <taxon>Eukaryota</taxon>
        <taxon>Fungi</taxon>
        <taxon>Dikarya</taxon>
        <taxon>Ascomycota</taxon>
        <taxon>Pezizomycotina</taxon>
        <taxon>Leotiomycetes</taxon>
        <taxon>Helotiales</taxon>
        <taxon>Lachnaceae</taxon>
        <taxon>Lachnellula</taxon>
    </lineage>
</organism>
<dbReference type="FunFam" id="3.30.559.30:FF:000003">
    <property type="entry name" value="Nonribosomal peptide synthase SidD"/>
    <property type="match status" value="2"/>
</dbReference>
<dbReference type="FunFam" id="3.30.559.30:FF:000005">
    <property type="entry name" value="Nonribosomal peptide synthase Pes1"/>
    <property type="match status" value="2"/>
</dbReference>
<feature type="domain" description="Carrier" evidence="5">
    <location>
        <begin position="2352"/>
        <end position="2427"/>
    </location>
</feature>
<evidence type="ECO:0000313" key="6">
    <source>
        <dbReference type="EMBL" id="TVY44055.1"/>
    </source>
</evidence>
<dbReference type="FunFam" id="3.30.559.10:FF:000037">
    <property type="entry name" value="Nonribosomal peptide synthase Pes1"/>
    <property type="match status" value="1"/>
</dbReference>
<dbReference type="FunFam" id="3.40.50.12780:FF:000014">
    <property type="entry name" value="Nonribosomal peptide synthetase 1"/>
    <property type="match status" value="4"/>
</dbReference>
<dbReference type="Gene3D" id="1.10.1200.10">
    <property type="entry name" value="ACP-like"/>
    <property type="match status" value="4"/>
</dbReference>
<dbReference type="SUPFAM" id="SSF52777">
    <property type="entry name" value="CoA-dependent acyltransferases"/>
    <property type="match status" value="13"/>
</dbReference>
<dbReference type="InterPro" id="IPR042099">
    <property type="entry name" value="ANL_N_sf"/>
</dbReference>
<dbReference type="Pfam" id="PF00668">
    <property type="entry name" value="Condensation"/>
    <property type="match status" value="6"/>
</dbReference>
<reference evidence="6 7" key="1">
    <citation type="submission" date="2018-05" db="EMBL/GenBank/DDBJ databases">
        <title>Genome sequencing and assembly of the regulated plant pathogen Lachnellula willkommii and related sister species for the development of diagnostic species identification markers.</title>
        <authorList>
            <person name="Giroux E."/>
            <person name="Bilodeau G."/>
        </authorList>
    </citation>
    <scope>NUCLEOTIDE SEQUENCE [LARGE SCALE GENOMIC DNA]</scope>
    <source>
        <strain evidence="6 7">CBS 160.35</strain>
    </source>
</reference>
<dbReference type="InterPro" id="IPR000873">
    <property type="entry name" value="AMP-dep_synth/lig_dom"/>
</dbReference>
<feature type="domain" description="Carrier" evidence="5">
    <location>
        <begin position="3437"/>
        <end position="3513"/>
    </location>
</feature>
<dbReference type="NCBIfam" id="NF003417">
    <property type="entry name" value="PRK04813.1"/>
    <property type="match status" value="5"/>
</dbReference>
<dbReference type="FunFam" id="3.30.559.10:FF:000016">
    <property type="entry name" value="Nonribosomal peptide synthase Pes1"/>
    <property type="match status" value="2"/>
</dbReference>
<protein>
    <submittedName>
        <fullName evidence="6">Nonribosomal peptide synthetase</fullName>
    </submittedName>
</protein>
<dbReference type="FunFam" id="3.30.300.30:FF:000015">
    <property type="entry name" value="Nonribosomal peptide synthase SidD"/>
    <property type="match status" value="4"/>
</dbReference>
<dbReference type="InterPro" id="IPR036736">
    <property type="entry name" value="ACP-like_sf"/>
</dbReference>
<dbReference type="InterPro" id="IPR001242">
    <property type="entry name" value="Condensation_dom"/>
</dbReference>
<dbReference type="CDD" id="cd19545">
    <property type="entry name" value="FUM14_C_NRPS-like"/>
    <property type="match status" value="2"/>
</dbReference>
<evidence type="ECO:0000256" key="4">
    <source>
        <dbReference type="ARBA" id="ARBA00029454"/>
    </source>
</evidence>
<dbReference type="FunFam" id="3.30.559.30:FF:000002">
    <property type="entry name" value="Nonribosomal peptide synthase Pes1"/>
    <property type="match status" value="1"/>
</dbReference>
<dbReference type="FunFam" id="1.10.1200.10:FF:000005">
    <property type="entry name" value="Nonribosomal peptide synthetase 1"/>
    <property type="match status" value="2"/>
</dbReference>
<dbReference type="PANTHER" id="PTHR45398">
    <property type="match status" value="1"/>
</dbReference>
<dbReference type="CDD" id="cd19534">
    <property type="entry name" value="E_NRPS"/>
    <property type="match status" value="1"/>
</dbReference>
<dbReference type="NCBIfam" id="TIGR01733">
    <property type="entry name" value="AA-adenyl-dom"/>
    <property type="match status" value="4"/>
</dbReference>
<dbReference type="EMBL" id="QGMI01000252">
    <property type="protein sequence ID" value="TVY44055.1"/>
    <property type="molecule type" value="Genomic_DNA"/>
</dbReference>
<evidence type="ECO:0000259" key="5">
    <source>
        <dbReference type="PROSITE" id="PS50075"/>
    </source>
</evidence>
<proteinExistence type="inferred from homology"/>
<dbReference type="Pfam" id="PF00501">
    <property type="entry name" value="AMP-binding"/>
    <property type="match status" value="5"/>
</dbReference>
<evidence type="ECO:0000256" key="2">
    <source>
        <dbReference type="ARBA" id="ARBA00022553"/>
    </source>
</evidence>
<feature type="domain" description="Carrier" evidence="5">
    <location>
        <begin position="819"/>
        <end position="895"/>
    </location>
</feature>
<comment type="similarity">
    <text evidence="4">Belongs to the NRP synthetase family.</text>
</comment>
<name>A0A8H8RZT2_9HELO</name>
<sequence>MASGTISTNREDSSISYLNGAIPCRFPPSEHLACDETHFTSMHIQLAHADCLRALFAKDPEAVRTTICLVWALLLHKYVGQDDVSFACRNITSAENTVDVAAMRILIEENILLGDLISRFRQLGHLGSQCVSSVSLMHLCNTAVIFDNSVGSVCKNKTSNPLLLSQELKQVGHIAPLSYQNFADEHCTQFSLGLEVTTTSDEQKIVLHHDSKRISTEQALNIASTVDKLLSEMLTRPDASVADLNYVSDCNIKDITAWNTRPVEVVDRCIHEVIHDKAIRQPNAEAVCDEHRTLSYRDLDQISSRLASHLVTLGVGPGMFIPLCFEKEAWNVVCMIAVLKAGAAFVPFNPAAPIAHLRALSLDVAATVILCSQQHAGMLLPLAEHIMPVDGEMIGHLPKTNGADCLAQSSDLAYVIFTSGTTGQPKGTMIEHRSFCSGAKAHAPAMLINSKSRVLQFAVCTPSVFVPHSILIADSQAHTFDASLVEILTTLMVGGVVCIPSEDQRLNNITLAINQMGVNWAVLTPSFVGFINPVDVPGLKTLTLAGEAMSQTHISTWSHINLVNGYGPSECSVAAAVNSHVTPSTSPTDIGNATGARLWVVEQFDYNCLVPVGCVGELLVQGPTLARGYHGQPDKTAESFISTTTWAPLFDVDKQNWRFYRTGDLVRQSSNGTFMFVGRKDTQVKVHGQRVELGEVEHHINVDPDVKHALALLPKSGYFKNRLVAVLSLNNSNKVSGNDIFTLVDGNWPEIMRHRLLSRLPSHMVPSMWLIVESVPTLPSGKLDRKITATWVQTMNETSYRRIVDISQPSGNTTETSKGPTTEMENKLRQIWSHVLNLELDHVGLESAFLSLGGDSISAMQVKGQCVKKDISLGVQEILRSKGIKQLAQCAKAVEHQMHHEEVLNENFDLSPIQKLFFELPNQGHGHFNQSFFLRVTRKIQEEDLRTAVEIIVKRHSMLRARFNNTNKGWQQWITPDIATSYRLKSHRIGVRAEATTAISDSQTCLDPASGPLFAVDLFDVDGSEQLLFMVGHHLVIDLVSWRIILEDLEELLVNQSSSPTQEQLPFQTWCQLQAEDCQKLAVDKVLPIRDVPSADTEYWGMTHHANTYGQVKCEGFEVDATTTSKLSTLCHETLRTETIDLLLSSLLYSFSLIFPDRPAPAIYNEGHGRETISGIEADLSRTVGWFTIMYPVYVSSTVSKDLVNTVKEVKDLRRRIPGNGRPYFASRCLTDEGKSNFGTSSTHEITFNYLGQYQQLERKGGLLTPVEDMAGEAKGAGGTADVGHDTPRFGLFEISAVIVQGKLRFSFTFNRNMRHQGKISKWITACQSSINVLAETLAKMEPQATPGDFPLLSLTTESFTSMINSSLPPLGVSDIDDVEDIYPCSSMQEGLLISQTKSSAFYAVHVICELQVRNGIQANSKRLEQAWLKVVGRHPLLRTVFIESVSKDDGLYDQVVLKQVLPNVIIEHYTHEDEALSVLAKKRTSKYDNSRPAHRFTICNTSEGKIFCKLEISHTIMDGTSMSVLLRDLAAAYENILPQRPGPLYSDYISYLQNQPSDIGIEYWKSYLSDLDVCNFPLLNDGQVVERDLKTVRLDFKQSQFLELQKFCDANGVTFSNVLHTAWGLTLRSFTSSEDTCFGYLTSGRDAPVNGIEDAVGPFINLLVCRVRTAPASRLGAVLDQVQKDYFDSLPYRSTSLAEIQHALRLSGTALFNTALSYRRLPSESKAALNNVSFLECLPTYDPTEYSISLNIEASEADAAIDLDYWTDYISEGQAVNVGSTFMQCLWNIVHHSTETIESLDHFSTENREQVYKWNATMPQTVDDCVHRVIEQQAQMQPGAPAVCGFDVELNYAELNDISGRLAFLLSGMGIRPETMVPTCFDKSSYAIVSMLSVLKAGAAAVPLDCTHPRSALELRVRDTGAKVVLASPSRAELFSDMDVHVIPVCKELLDKLPSPGDWKCSAVGPNNPAFVIFTSGSTGKPKGVVLENRALCSSGLATGSAYGWGPGTRVLQFASYTFDNSLAEIFVALMRGGCVCVPSEHDRFNNLAEAVNKLGVNFMDITPTVANLLHPSDVPNVKSLSLGGEPLTKDNIEVWGNAVALHCCYGPSECSINSTWNGDLGRSTEATNIGKSIGSVSWIVGPSNHDRLVPIGCVGELLIEGPILARGYLNDPDKTSKAFIHNPTWASGGTRRFYKTGDLCRYNSDGSITYLGRKDTQVKLNGQRLELGEIEHHVKRNLKSDTQSAVELIPVSAATKALAVFICLSSGEKASPDEFLLAMSDEVRSISTALEAAISAALPAYMVPSVYIPVSSMPMTSSGKLDRRKLRTICQSLSGDQITSYKLARRTGRQPSTEMEKLLARLWESVLNLDYSVGADDNFFKCTGDSITAMRLITAARSERVCLGIADIFRKPRLSDLAADATLLSRFDDITLQSAVTPFSLLQSNKSIPELLVDLAFQCRVETSSIQDIYPCTSLQQGLIALSSKDPGAYVAQNIYRLPPGINLDRFRAAWEKVVEAEVILRTRIVYTESLGFLQVVTSEPIIWHETANLSDLVEQDRQLPSYNGGLLSRYTIVESPGNTPHFVWTAHHAIYDGWCISLLLERVEACYHDIRAVDMAIGAGYSRFIKFLLEINASESDDFWRSRLSEPTSIHFPTLPNPTYQVHATSSSSHSASLMRNTGSHITLPSVIRASWALVVAIYSGSPDDVVFGEILTGRDAPVPDLANIIGPTLATVPTRVRINAESNIGKFLEDIQAQSAEAIPYQYSGLQHIKHLSDDAAIACGFQNILAINHDSKEPADGFWDLQSSGTTGTNFYSYPLTVSCQVGEETIAVDAYYDKDVISSWLVEQMLRQFEFVLGVLNGPENQHLNLGEVKILEPEDEQAILNWNSERPRVVDECIHDIISRQVLQQPKWSLAVDAHDAKFSYWELDRLSTQLAHYLLDQKLENTFIPLCFDKSAFAVCSMVAVLKCGAAFVPLDPAAPVARLRNIIKDTEAKTILCSPRLLGLCGLVASNAIAVDLEMMKQLPKHEGSLPAVDSNSVAYVIYTSGSTGKPKGTIVQHNAFCAGAAEHGPALGMSSSSRVLQFASYQLKTFDASLLEILTSLTIGACICVPDEDSRMNRITDVINEMNITWTLLTPSFIQTIQPSAVPTLKTLVLGGEAMSQTHLSTWVDKLELINAYGPSECAVVATANPQMTLSTDPNNMGRAVAGRSWITDRSNPNRLVPIGSVGELIIEGPILAQGYLNNKSKTEEVFIQNPEWALAQNHPANTTTRRFYRTGDLVKYAADGSLLFCGRHDYQAKIRGQRVELGEVEVYLRTDPAIQHALVTIPKAGFCKKRLVAVLSLQELATTNITAHGLNVVIREASAFYLNAIRERLRDYLPGFMIPSNWVIVESLPLSPSGKLDRNRIEKWVEQMSSEVYYQIVDVESAVTKTTGTAVERRLQAIWGAALNLPPDNISLQQNFLSVGGDSISAMQVMSSCRAEGLGVRVQDIIQSKSISQLALKVTLPEAESSHEEEFDADFDLSPIQKLYFECVGDKFNHFNQSVVLRLTRDITSESLALAVESLMLSHSMLRARFNKIATGEWKQQISRNILNSYDYTVTTTTRDQLDSLIETRQKGLDIQNGPIFAVDLFDISDEGSQIISLVSHHLAIDVVSWRIILQDLEDVLNTGALKLQSSIPFQTWARLQTEHSQQSISKRLFHPEDVPAADFSYWDMVDKPNVYGDTIEDGLEIDAETTRLLLGACHESLQTEPIDVFLGAVLQNRIPDKGRPYFAYRQLTEEGRERFSSHCPEVTFNYLGKMQQLERKDSLFHVVEGVKNLDIGEDVPRFALFEISVVVENSKLKVSFHYNRRMKRQAKIRRWVVECQRSLEDAAKILAQSKVQSTLSNFPLIPLTYNGISKLAEKLPQLGVSSLNDIEDVYPCSPTQQGMLLAQLKDPNLYAYSAIFEAKRNDLETQVDVRLLAEAWQAVVRRHATLRTVFTDSVCQDGLNDQVVLKDKIARVSWLECEDSQVLSILQKQRLLNFQDFQPPHRFTLCKTDSNRVLCKLEISHSICDGASMPILLRDLSDAYGDAHSRAVAGFLSTNNDTAQNKSTYNVIGPLYSNYIAHIQSSLPDDDINYWKIYLSDVEPCLLTSLNDGVHETKGLRSLVLSLSKAVELRMFCNENGLTLSNVLQLTWAILLQLYSGSDEVCFGYLTSGRDAPIRGIQDAAVGAFINMLTCRSTLSSSTKMSQALEQIQTDFIHGIAHQSCSLAEVQHELGLSGNNLFNTAFTFQKRSSSEHISSSALSFDMMDAQDPSEYDVTVNVEASDSGVEIHFGYWTTTLSAPQASNLAQTFEHIVNTIIENKPESTIGDLNFFGDRSREQVLTWNHTLPPKVNRCIHDIVQQQTRAYPKSKQAVCSWDAEFSYVELDELATRLATKLIELGVGPELFVPLCFEKTAWAVVSMLAVMKAGGAFVPLDHTHPEGRLQQFIDDVDAKVVLCSRQNYEKISAVSKLAVVVDRGSMHQLDKTPTVHPIVSPDNVAYAIFTSGTTGRPKGTLIEHGAFCTSAVEHSKAMYMRSDSRVFQFASYTFDASVMEILTSLIVGACICIPSDEDRMNDISGAVKRMGVTWTLLTPSVASTLTSKSVPSLKTLVTGGEAMAAGHIAKWKGKVALVNAYGPSETSVIASTSTKVDEHGNEINGDSSNIGHAAGGRTWVVDPRDYNKLVPIGCIGELVVEGRTVARGYLNNEQKTAEVFVNDPAWLRHLQPRERAYRTGDLVRYNSNGSLSFVARKDTQVKLNGQRIELGEIEHHVKTMLPEAYQSAVELVAPMSNRSTKALAAFFSSAINNSTSDVEDERVSGFDDILLSTSEGARDIAKNLDSSLASVLPTYMIPSFYIPVTKMPLTSSGKLDRSRLRNIIQSLPKEVTNAYRLANSETHTSRVPTSPIGQKLQKLWETVLSISSQGSVGLEDHFFRLGGDSVSAMRLVGLSRAEGILLSVMDIFRSPRLCDMASICSAVQEEHTSDLIPFSLLKDGESIDGVVHELVENCRVPKEQIQDAYPCSLLQEGLITLSMKQQGAYVAQNVFLLPNDLDLDRFKQAWQATLEEVDILRTRVVHMNSSSFLQVVLRAEPIEWKTSTNLQQISDSPSQLPLYNGGPLTEYTIVTDTKSNECHFVWSIHHALYDGWSLPMVLKRVETAYVDSGSSLPKSSYALFIKYLSEVDEPASDEFWRKRLSGSSPLQFPQNQHVSTDRRTNNQTFTHSVQISQNTSSMGITLPSIIRAAWSMVLAAYSGSNDVVFGETLAGRDIPIHGIAEIIGPTFTTVPNRIQVHRHCKVIQFLEDIQKIAAEVIPYQHAGLQRIKRLDRDAELACDFQNLLVIQTAEEDVQNDMWDIQGTGVASNFFTYPLVLECKGSAKKVDITAHYDENVLSAWEIRRLMNQLDNVLEQLSDLHKFGANAILDEINVFSAEDKELVREWNSAEPELVDACIHEEFEEMAFSQPQSVAISAWDGQFTYAELKNLSTRLAYHLVGQGVGPEVFVPICMDKSKWAVVTIVAILMAGGAYVPLDPSAPTSRHQEMIKDVNATIVICSPNYSSRYTSIIEKSITISQEMLDTLPGNPLHGHDLLHRATSRNSCYAIFTSGSTGRPKGTVVEHRAIATSSAAMRRTLLMKPSSRVFQFASFTFDVSVLETLTALTNGSCICIPSEEQRVGDVAGAIDSLKATWAFLTPSVASLIEPATVPALVSFMVHNVPPQLRHSGLLKALVSFLIP</sequence>
<keyword evidence="1" id="KW-0596">Phosphopantetheine</keyword>